<accession>A0A915E1Z2</accession>
<keyword evidence="2" id="KW-1185">Reference proteome</keyword>
<feature type="region of interest" description="Disordered" evidence="1">
    <location>
        <begin position="1"/>
        <end position="72"/>
    </location>
</feature>
<proteinExistence type="predicted"/>
<feature type="compositionally biased region" description="Low complexity" evidence="1">
    <location>
        <begin position="59"/>
        <end position="72"/>
    </location>
</feature>
<evidence type="ECO:0000256" key="1">
    <source>
        <dbReference type="SAM" id="MobiDB-lite"/>
    </source>
</evidence>
<feature type="compositionally biased region" description="Polar residues" evidence="1">
    <location>
        <begin position="1"/>
        <end position="16"/>
    </location>
</feature>
<dbReference type="AlphaFoldDB" id="A0A915E1Z2"/>
<dbReference type="Proteomes" id="UP000887574">
    <property type="component" value="Unplaced"/>
</dbReference>
<organism evidence="2 3">
    <name type="scientific">Ditylenchus dipsaci</name>
    <dbReference type="NCBI Taxonomy" id="166011"/>
    <lineage>
        <taxon>Eukaryota</taxon>
        <taxon>Metazoa</taxon>
        <taxon>Ecdysozoa</taxon>
        <taxon>Nematoda</taxon>
        <taxon>Chromadorea</taxon>
        <taxon>Rhabditida</taxon>
        <taxon>Tylenchina</taxon>
        <taxon>Tylenchomorpha</taxon>
        <taxon>Sphaerularioidea</taxon>
        <taxon>Anguinidae</taxon>
        <taxon>Anguininae</taxon>
        <taxon>Ditylenchus</taxon>
    </lineage>
</organism>
<reference evidence="3" key="1">
    <citation type="submission" date="2022-11" db="UniProtKB">
        <authorList>
            <consortium name="WormBaseParasite"/>
        </authorList>
    </citation>
    <scope>IDENTIFICATION</scope>
</reference>
<evidence type="ECO:0000313" key="2">
    <source>
        <dbReference type="Proteomes" id="UP000887574"/>
    </source>
</evidence>
<protein>
    <submittedName>
        <fullName evidence="3">Uncharacterized protein</fullName>
    </submittedName>
</protein>
<evidence type="ECO:0000313" key="3">
    <source>
        <dbReference type="WBParaSite" id="jg2535"/>
    </source>
</evidence>
<name>A0A915E1Z2_9BILA</name>
<feature type="compositionally biased region" description="Polar residues" evidence="1">
    <location>
        <begin position="24"/>
        <end position="49"/>
    </location>
</feature>
<sequence>MPMQTSPAISTASGSQAPFGYGQPGNNTVMNINLPPSMSNSGQNSNNKMNAPEKVEQMSSDSSSSSSSGDEG</sequence>
<dbReference type="WBParaSite" id="jg2535">
    <property type="protein sequence ID" value="jg2535"/>
    <property type="gene ID" value="jg2535"/>
</dbReference>